<dbReference type="EMBL" id="JBDPZC010000001">
    <property type="protein sequence ID" value="MEO3711297.1"/>
    <property type="molecule type" value="Genomic_DNA"/>
</dbReference>
<name>A0ABV0G8B4_9BURK</name>
<organism evidence="1 2">
    <name type="scientific">Roseateles flavus</name>
    <dbReference type="NCBI Taxonomy" id="3149041"/>
    <lineage>
        <taxon>Bacteria</taxon>
        <taxon>Pseudomonadati</taxon>
        <taxon>Pseudomonadota</taxon>
        <taxon>Betaproteobacteria</taxon>
        <taxon>Burkholderiales</taxon>
        <taxon>Sphaerotilaceae</taxon>
        <taxon>Roseateles</taxon>
    </lineage>
</organism>
<evidence type="ECO:0000313" key="1">
    <source>
        <dbReference type="EMBL" id="MEO3711297.1"/>
    </source>
</evidence>
<sequence length="241" mass="27594">MAQSLAARLAEMLGQELRHNPRRLVTRSGFRKRGFHNSWRFGRLPWESAIERQMLARLCQSWLTAQLEVQPIALQIPCTTDERGYFTYEPDAIALDRREQMYVVEAKSFEDLQTDDVQRKHRDIRIWLQSRSVTFIEVTERDLGTSALTENLRLLRRAGRQLPLTRQLDGTRALILRHQPATFEDLTTVLGRSRAVHALAHGHLTFNIHQVLGPSTALDTQPNEANDAALFIYARSAVSAV</sequence>
<protein>
    <recommendedName>
        <fullName evidence="3">TnsA endonuclease N-terminal domain-containing protein</fullName>
    </recommendedName>
</protein>
<dbReference type="Proteomes" id="UP001462640">
    <property type="component" value="Unassembled WGS sequence"/>
</dbReference>
<dbReference type="RefSeq" id="WP_347604803.1">
    <property type="nucleotide sequence ID" value="NZ_JBDPZC010000001.1"/>
</dbReference>
<evidence type="ECO:0008006" key="3">
    <source>
        <dbReference type="Google" id="ProtNLM"/>
    </source>
</evidence>
<reference evidence="1 2" key="1">
    <citation type="submission" date="2024-05" db="EMBL/GenBank/DDBJ databases">
        <title>Roseateles sp. 2.12 16S ribosomal RNA gene Genome sequencing and assembly.</title>
        <authorList>
            <person name="Woo H."/>
        </authorList>
    </citation>
    <scope>NUCLEOTIDE SEQUENCE [LARGE SCALE GENOMIC DNA]</scope>
    <source>
        <strain evidence="1 2">2.12</strain>
    </source>
</reference>
<proteinExistence type="predicted"/>
<accession>A0ABV0G8B4</accession>
<keyword evidence="2" id="KW-1185">Reference proteome</keyword>
<gene>
    <name evidence="1" type="ORF">ABDJ40_00795</name>
</gene>
<comment type="caution">
    <text evidence="1">The sequence shown here is derived from an EMBL/GenBank/DDBJ whole genome shotgun (WGS) entry which is preliminary data.</text>
</comment>
<evidence type="ECO:0000313" key="2">
    <source>
        <dbReference type="Proteomes" id="UP001462640"/>
    </source>
</evidence>